<dbReference type="InterPro" id="IPR024934">
    <property type="entry name" value="Rubredoxin-like_dom"/>
</dbReference>
<dbReference type="RefSeq" id="WP_108686073.1">
    <property type="nucleotide sequence ID" value="NZ_QCYK01000001.1"/>
</dbReference>
<protein>
    <submittedName>
        <fullName evidence="6">Rubredoxin</fullName>
    </submittedName>
</protein>
<dbReference type="SUPFAM" id="SSF57802">
    <property type="entry name" value="Rubredoxin-like"/>
    <property type="match status" value="1"/>
</dbReference>
<keyword evidence="4" id="KW-0408">Iron</keyword>
<keyword evidence="1" id="KW-0813">Transport</keyword>
<dbReference type="OrthoDB" id="9758182at2"/>
<evidence type="ECO:0000256" key="1">
    <source>
        <dbReference type="ARBA" id="ARBA00022448"/>
    </source>
</evidence>
<evidence type="ECO:0000256" key="3">
    <source>
        <dbReference type="ARBA" id="ARBA00022982"/>
    </source>
</evidence>
<dbReference type="PROSITE" id="PS50903">
    <property type="entry name" value="RUBREDOXIN_LIKE"/>
    <property type="match status" value="1"/>
</dbReference>
<evidence type="ECO:0000256" key="4">
    <source>
        <dbReference type="ARBA" id="ARBA00023004"/>
    </source>
</evidence>
<dbReference type="Pfam" id="PF00301">
    <property type="entry name" value="Rubredoxin"/>
    <property type="match status" value="1"/>
</dbReference>
<accession>A0A2T7BP39</accession>
<keyword evidence="7" id="KW-1185">Reference proteome</keyword>
<keyword evidence="3" id="KW-0249">Electron transport</keyword>
<gene>
    <name evidence="6" type="ORF">DCC81_08300</name>
</gene>
<dbReference type="Proteomes" id="UP000244450">
    <property type="component" value="Unassembled WGS sequence"/>
</dbReference>
<dbReference type="GO" id="GO:0005506">
    <property type="term" value="F:iron ion binding"/>
    <property type="evidence" value="ECO:0007669"/>
    <property type="project" value="InterPro"/>
</dbReference>
<dbReference type="Gene3D" id="2.20.28.10">
    <property type="match status" value="1"/>
</dbReference>
<dbReference type="AlphaFoldDB" id="A0A2T7BP39"/>
<comment type="caution">
    <text evidence="6">The sequence shown here is derived from an EMBL/GenBank/DDBJ whole genome shotgun (WGS) entry which is preliminary data.</text>
</comment>
<dbReference type="EMBL" id="QCYK01000001">
    <property type="protein sequence ID" value="PUZ29436.1"/>
    <property type="molecule type" value="Genomic_DNA"/>
</dbReference>
<evidence type="ECO:0000256" key="2">
    <source>
        <dbReference type="ARBA" id="ARBA00022723"/>
    </source>
</evidence>
<evidence type="ECO:0000313" key="6">
    <source>
        <dbReference type="EMBL" id="PUZ29436.1"/>
    </source>
</evidence>
<dbReference type="InterPro" id="IPR024935">
    <property type="entry name" value="Rubredoxin_dom"/>
</dbReference>
<organism evidence="6 7">
    <name type="scientific">Chitinophaga parva</name>
    <dbReference type="NCBI Taxonomy" id="2169414"/>
    <lineage>
        <taxon>Bacteria</taxon>
        <taxon>Pseudomonadati</taxon>
        <taxon>Bacteroidota</taxon>
        <taxon>Chitinophagia</taxon>
        <taxon>Chitinophagales</taxon>
        <taxon>Chitinophagaceae</taxon>
        <taxon>Chitinophaga</taxon>
    </lineage>
</organism>
<name>A0A2T7BP39_9BACT</name>
<sequence>MRKGIPVTINFTGGIVSPGMLLRVLELAAAAQVKEVRFSLRQQMQLQVPEKHFKNFQQGCNAQHVSFQQGRKPLPNITSTYPAAGIMLADSWLTEGAYKDIFDTFQFTPRLKINLCDRDQTFVPYFTSHINWIASAHTHYWHLALRFPETATVYHWPELVYSSDVAPVSQVLEDFMLKGFMEISALREAVKWVSPYIGRAITTPLTLPAFQLPYYEGFNKQKDQQYWLGIYRRDETFPVSFLKDCCNACRETNVGELYLTTWKSLVVRNIAPAHRPLWDYILGKHRVNVRHAANELNWIVEDEDDLVIKRAIIRHFDREDVRTYGLCFNVRLKRSTALFGSVIIRLRGSHATSRLRSMDRFDIYYAKDFNPNASEWLLYREQVMKEHLGVYLVSLCKEFYDHISRQDVLQQYQVANAAPVVEEVAPPALHQCGACLTVYDPAVGDPGAQVPAGTAFEALPADYVCNLCEEPVTGFVPLQGR</sequence>
<proteinExistence type="predicted"/>
<evidence type="ECO:0000259" key="5">
    <source>
        <dbReference type="PROSITE" id="PS50903"/>
    </source>
</evidence>
<reference evidence="6 7" key="1">
    <citation type="submission" date="2018-04" db="EMBL/GenBank/DDBJ databases">
        <title>Chitinophaga fuyangensis sp. nov., isolated from soil in a chemical factory.</title>
        <authorList>
            <person name="Chen K."/>
        </authorList>
    </citation>
    <scope>NUCLEOTIDE SEQUENCE [LARGE SCALE GENOMIC DNA]</scope>
    <source>
        <strain evidence="6 7">LY-1</strain>
    </source>
</reference>
<keyword evidence="2" id="KW-0479">Metal-binding</keyword>
<feature type="domain" description="Rubredoxin-like" evidence="5">
    <location>
        <begin position="427"/>
        <end position="478"/>
    </location>
</feature>
<evidence type="ECO:0000313" key="7">
    <source>
        <dbReference type="Proteomes" id="UP000244450"/>
    </source>
</evidence>
<dbReference type="CDD" id="cd00730">
    <property type="entry name" value="rubredoxin"/>
    <property type="match status" value="1"/>
</dbReference>